<feature type="transmembrane region" description="Helical" evidence="11">
    <location>
        <begin position="12"/>
        <end position="34"/>
    </location>
</feature>
<dbReference type="GO" id="GO:0098703">
    <property type="term" value="P:calcium ion import across plasma membrane"/>
    <property type="evidence" value="ECO:0007669"/>
    <property type="project" value="TreeGrafter"/>
</dbReference>
<evidence type="ECO:0000256" key="7">
    <source>
        <dbReference type="ARBA" id="ARBA00022837"/>
    </source>
</evidence>
<comment type="caution">
    <text evidence="12">The sequence shown here is derived from an EMBL/GenBank/DDBJ whole genome shotgun (WGS) entry which is preliminary data.</text>
</comment>
<name>A0AA38HJZ7_9CUCU</name>
<keyword evidence="11" id="KW-0812">Transmembrane</keyword>
<sequence length="157" mass="17971">MNHCSSSIIRKALGKSIIAVTASSFRSLVLIAIVPTEKILMHCYPKLINDIYMSDEYYGENVLHTAIINEDPSMVKFLSDSGVSFRTRDLLANKQYYLYYVPTITSRHYRHGNRLNQQTSALNIAVFGDKDDHLELMDGVLIDSLKAKWNTFVKFKF</sequence>
<keyword evidence="6" id="KW-0677">Repeat</keyword>
<dbReference type="GO" id="GO:0005886">
    <property type="term" value="C:plasma membrane"/>
    <property type="evidence" value="ECO:0007669"/>
    <property type="project" value="UniProtKB-SubCell"/>
</dbReference>
<dbReference type="Proteomes" id="UP001168821">
    <property type="component" value="Unassembled WGS sequence"/>
</dbReference>
<dbReference type="AlphaFoldDB" id="A0AA38HJZ7"/>
<dbReference type="SUPFAM" id="SSF140860">
    <property type="entry name" value="Pseudo ankyrin repeat-like"/>
    <property type="match status" value="1"/>
</dbReference>
<evidence type="ECO:0000256" key="5">
    <source>
        <dbReference type="ARBA" id="ARBA00022673"/>
    </source>
</evidence>
<dbReference type="PANTHER" id="PTHR10582:SF28">
    <property type="entry name" value="NANCHUNG, ISOFORM B"/>
    <property type="match status" value="1"/>
</dbReference>
<evidence type="ECO:0000256" key="9">
    <source>
        <dbReference type="ARBA" id="ARBA00023303"/>
    </source>
</evidence>
<evidence type="ECO:0000256" key="8">
    <source>
        <dbReference type="ARBA" id="ARBA00023065"/>
    </source>
</evidence>
<dbReference type="EMBL" id="JALNTZ010000010">
    <property type="protein sequence ID" value="KAJ3639270.1"/>
    <property type="molecule type" value="Genomic_DNA"/>
</dbReference>
<keyword evidence="10" id="KW-0040">ANK repeat</keyword>
<keyword evidence="5" id="KW-0107">Calcium channel</keyword>
<dbReference type="InterPro" id="IPR002110">
    <property type="entry name" value="Ankyrin_rpt"/>
</dbReference>
<evidence type="ECO:0000256" key="1">
    <source>
        <dbReference type="ARBA" id="ARBA00004651"/>
    </source>
</evidence>
<gene>
    <name evidence="12" type="ORF">Zmor_002635</name>
</gene>
<accession>A0AA38HJZ7</accession>
<evidence type="ECO:0000256" key="6">
    <source>
        <dbReference type="ARBA" id="ARBA00022737"/>
    </source>
</evidence>
<dbReference type="InterPro" id="IPR024862">
    <property type="entry name" value="TRPV"/>
</dbReference>
<comment type="subcellular location">
    <subcellularLocation>
        <location evidence="1">Cell membrane</location>
        <topology evidence="1">Multi-pass membrane protein</topology>
    </subcellularLocation>
</comment>
<reference evidence="12" key="1">
    <citation type="journal article" date="2023" name="G3 (Bethesda)">
        <title>Whole genome assemblies of Zophobas morio and Tenebrio molitor.</title>
        <authorList>
            <person name="Kaur S."/>
            <person name="Stinson S.A."/>
            <person name="diCenzo G.C."/>
        </authorList>
    </citation>
    <scope>NUCLEOTIDE SEQUENCE</scope>
    <source>
        <strain evidence="12">QUZm001</strain>
    </source>
</reference>
<evidence type="ECO:0000313" key="12">
    <source>
        <dbReference type="EMBL" id="KAJ3639270.1"/>
    </source>
</evidence>
<evidence type="ECO:0000256" key="2">
    <source>
        <dbReference type="ARBA" id="ARBA00022448"/>
    </source>
</evidence>
<organism evidence="12 13">
    <name type="scientific">Zophobas morio</name>
    <dbReference type="NCBI Taxonomy" id="2755281"/>
    <lineage>
        <taxon>Eukaryota</taxon>
        <taxon>Metazoa</taxon>
        <taxon>Ecdysozoa</taxon>
        <taxon>Arthropoda</taxon>
        <taxon>Hexapoda</taxon>
        <taxon>Insecta</taxon>
        <taxon>Pterygota</taxon>
        <taxon>Neoptera</taxon>
        <taxon>Endopterygota</taxon>
        <taxon>Coleoptera</taxon>
        <taxon>Polyphaga</taxon>
        <taxon>Cucujiformia</taxon>
        <taxon>Tenebrionidae</taxon>
        <taxon>Zophobas</taxon>
    </lineage>
</organism>
<dbReference type="InterPro" id="IPR036770">
    <property type="entry name" value="Ankyrin_rpt-contain_sf"/>
</dbReference>
<evidence type="ECO:0000256" key="3">
    <source>
        <dbReference type="ARBA" id="ARBA00022475"/>
    </source>
</evidence>
<dbReference type="PROSITE" id="PS50088">
    <property type="entry name" value="ANK_REPEAT"/>
    <property type="match status" value="1"/>
</dbReference>
<evidence type="ECO:0000256" key="10">
    <source>
        <dbReference type="PROSITE-ProRule" id="PRU00023"/>
    </source>
</evidence>
<dbReference type="Gene3D" id="1.25.40.20">
    <property type="entry name" value="Ankyrin repeat-containing domain"/>
    <property type="match status" value="1"/>
</dbReference>
<keyword evidence="4" id="KW-0109">Calcium transport</keyword>
<proteinExistence type="predicted"/>
<dbReference type="GO" id="GO:0005262">
    <property type="term" value="F:calcium channel activity"/>
    <property type="evidence" value="ECO:0007669"/>
    <property type="project" value="UniProtKB-KW"/>
</dbReference>
<evidence type="ECO:0000313" key="13">
    <source>
        <dbReference type="Proteomes" id="UP001168821"/>
    </source>
</evidence>
<keyword evidence="11" id="KW-0472">Membrane</keyword>
<keyword evidence="7" id="KW-0106">Calcium</keyword>
<keyword evidence="9" id="KW-0407">Ion channel</keyword>
<keyword evidence="8" id="KW-0406">Ion transport</keyword>
<feature type="repeat" description="ANK" evidence="10">
    <location>
        <begin position="58"/>
        <end position="90"/>
    </location>
</feature>
<keyword evidence="13" id="KW-1185">Reference proteome</keyword>
<evidence type="ECO:0000256" key="4">
    <source>
        <dbReference type="ARBA" id="ARBA00022568"/>
    </source>
</evidence>
<keyword evidence="2" id="KW-0813">Transport</keyword>
<evidence type="ECO:0000256" key="11">
    <source>
        <dbReference type="SAM" id="Phobius"/>
    </source>
</evidence>
<keyword evidence="3" id="KW-1003">Cell membrane</keyword>
<protein>
    <submittedName>
        <fullName evidence="12">Uncharacterized protein</fullName>
    </submittedName>
</protein>
<dbReference type="PANTHER" id="PTHR10582">
    <property type="entry name" value="TRANSIENT RECEPTOR POTENTIAL ION CHANNEL PROTEIN"/>
    <property type="match status" value="1"/>
</dbReference>
<keyword evidence="11" id="KW-1133">Transmembrane helix</keyword>